<evidence type="ECO:0000256" key="1">
    <source>
        <dbReference type="SAM" id="Phobius"/>
    </source>
</evidence>
<evidence type="ECO:0000313" key="5">
    <source>
        <dbReference type="WBParaSite" id="ECPE_0001072601-mRNA-1"/>
    </source>
</evidence>
<dbReference type="EMBL" id="UZAN01049503">
    <property type="protein sequence ID" value="VDP87472.1"/>
    <property type="molecule type" value="Genomic_DNA"/>
</dbReference>
<feature type="chain" id="PRO_5043138214" evidence="2">
    <location>
        <begin position="16"/>
        <end position="112"/>
    </location>
</feature>
<feature type="signal peptide" evidence="2">
    <location>
        <begin position="1"/>
        <end position="15"/>
    </location>
</feature>
<feature type="transmembrane region" description="Helical" evidence="1">
    <location>
        <begin position="53"/>
        <end position="79"/>
    </location>
</feature>
<proteinExistence type="predicted"/>
<reference evidence="3 4" key="2">
    <citation type="submission" date="2018-11" db="EMBL/GenBank/DDBJ databases">
        <authorList>
            <consortium name="Pathogen Informatics"/>
        </authorList>
    </citation>
    <scope>NUCLEOTIDE SEQUENCE [LARGE SCALE GENOMIC DNA]</scope>
    <source>
        <strain evidence="3 4">Egypt</strain>
    </source>
</reference>
<dbReference type="AlphaFoldDB" id="A0A183AUQ9"/>
<evidence type="ECO:0000313" key="3">
    <source>
        <dbReference type="EMBL" id="VDP87472.1"/>
    </source>
</evidence>
<protein>
    <submittedName>
        <fullName evidence="5">Membrane protein ORF59</fullName>
    </submittedName>
</protein>
<keyword evidence="1" id="KW-1133">Transmembrane helix</keyword>
<dbReference type="WBParaSite" id="ECPE_0001072601-mRNA-1">
    <property type="protein sequence ID" value="ECPE_0001072601-mRNA-1"/>
    <property type="gene ID" value="ECPE_0001072601"/>
</dbReference>
<gene>
    <name evidence="3" type="ORF">ECPE_LOCUS10694</name>
</gene>
<sequence>MNVLGLLVLSSVVFAQVHDANLQFVPPMSLVGTAGETEVQPRTDDAATVTTEAIILILLLLILIILTWFMVSLSCAFCCDKQSMFTVNSDEHLSPKARACMFLCPIVRCCNK</sequence>
<dbReference type="Proteomes" id="UP000272942">
    <property type="component" value="Unassembled WGS sequence"/>
</dbReference>
<keyword evidence="1" id="KW-0812">Transmembrane</keyword>
<organism evidence="5">
    <name type="scientific">Echinostoma caproni</name>
    <dbReference type="NCBI Taxonomy" id="27848"/>
    <lineage>
        <taxon>Eukaryota</taxon>
        <taxon>Metazoa</taxon>
        <taxon>Spiralia</taxon>
        <taxon>Lophotrochozoa</taxon>
        <taxon>Platyhelminthes</taxon>
        <taxon>Trematoda</taxon>
        <taxon>Digenea</taxon>
        <taxon>Plagiorchiida</taxon>
        <taxon>Echinostomata</taxon>
        <taxon>Echinostomatoidea</taxon>
        <taxon>Echinostomatidae</taxon>
        <taxon>Echinostoma</taxon>
    </lineage>
</organism>
<accession>A0A183AUQ9</accession>
<evidence type="ECO:0000256" key="2">
    <source>
        <dbReference type="SAM" id="SignalP"/>
    </source>
</evidence>
<keyword evidence="2" id="KW-0732">Signal</keyword>
<keyword evidence="4" id="KW-1185">Reference proteome</keyword>
<reference evidence="5" key="1">
    <citation type="submission" date="2016-06" db="UniProtKB">
        <authorList>
            <consortium name="WormBaseParasite"/>
        </authorList>
    </citation>
    <scope>IDENTIFICATION</scope>
</reference>
<name>A0A183AUQ9_9TREM</name>
<keyword evidence="1" id="KW-0472">Membrane</keyword>
<evidence type="ECO:0000313" key="4">
    <source>
        <dbReference type="Proteomes" id="UP000272942"/>
    </source>
</evidence>